<name>A0A939KPN7_9PROT</name>
<dbReference type="InterPro" id="IPR005590">
    <property type="entry name" value="DUF333"/>
</dbReference>
<sequence>MKNRKTIATAVLATAMTGILGGCQHHEGEGGQSYRSVRPLRIPNPASLYCVKKGGTLSMEHTEQGQVGYCHLPDGSVTEEWALFRKDHPQPADADTAKPER</sequence>
<dbReference type="PANTHER" id="PTHR38008">
    <property type="entry name" value="HEMOLYSIN-RELATED"/>
    <property type="match status" value="1"/>
</dbReference>
<comment type="caution">
    <text evidence="1">The sequence shown here is derived from an EMBL/GenBank/DDBJ whole genome shotgun (WGS) entry which is preliminary data.</text>
</comment>
<evidence type="ECO:0000313" key="2">
    <source>
        <dbReference type="Proteomes" id="UP000664073"/>
    </source>
</evidence>
<protein>
    <submittedName>
        <fullName evidence="1">DUF333 domain-containing protein</fullName>
    </submittedName>
</protein>
<dbReference type="EMBL" id="JAFVMH010000001">
    <property type="protein sequence ID" value="MBO1324147.1"/>
    <property type="molecule type" value="Genomic_DNA"/>
</dbReference>
<accession>A0A939KPN7</accession>
<dbReference type="Proteomes" id="UP000664073">
    <property type="component" value="Unassembled WGS sequence"/>
</dbReference>
<dbReference type="Pfam" id="PF03891">
    <property type="entry name" value="DUF333"/>
    <property type="match status" value="1"/>
</dbReference>
<reference evidence="1" key="1">
    <citation type="submission" date="2021-03" db="EMBL/GenBank/DDBJ databases">
        <title>The complete genome sequence of Acetobacter sp. TBRC 12339.</title>
        <authorList>
            <person name="Charoenyingcharoen P."/>
            <person name="Yukphan P."/>
        </authorList>
    </citation>
    <scope>NUCLEOTIDE SEQUENCE</scope>
    <source>
        <strain evidence="1">TBRC 12339</strain>
    </source>
</reference>
<gene>
    <name evidence="1" type="ORF">J2D77_03110</name>
</gene>
<keyword evidence="2" id="KW-1185">Reference proteome</keyword>
<dbReference type="AlphaFoldDB" id="A0A939KPN7"/>
<dbReference type="PANTHER" id="PTHR38008:SF2">
    <property type="entry name" value="HEMOLYSIN"/>
    <property type="match status" value="1"/>
</dbReference>
<dbReference type="PROSITE" id="PS51257">
    <property type="entry name" value="PROKAR_LIPOPROTEIN"/>
    <property type="match status" value="1"/>
</dbReference>
<proteinExistence type="predicted"/>
<organism evidence="1 2">
    <name type="scientific">Acetobacter garciniae</name>
    <dbReference type="NCBI Taxonomy" id="2817435"/>
    <lineage>
        <taxon>Bacteria</taxon>
        <taxon>Pseudomonadati</taxon>
        <taxon>Pseudomonadota</taxon>
        <taxon>Alphaproteobacteria</taxon>
        <taxon>Acetobacterales</taxon>
        <taxon>Acetobacteraceae</taxon>
        <taxon>Acetobacter</taxon>
    </lineage>
</organism>
<evidence type="ECO:0000313" key="1">
    <source>
        <dbReference type="EMBL" id="MBO1324147.1"/>
    </source>
</evidence>
<dbReference type="RefSeq" id="WP_207844798.1">
    <property type="nucleotide sequence ID" value="NZ_JAFVMH010000001.1"/>
</dbReference>